<reference evidence="3 4" key="1">
    <citation type="submission" date="2024-04" db="EMBL/GenBank/DDBJ databases">
        <title>Defined microbial consortia suppress multidrug-resistant proinflammatory Enterobacteriaceae via ecological control.</title>
        <authorList>
            <person name="Furuichi M."/>
            <person name="Kawaguchi T."/>
            <person name="Pust M."/>
            <person name="Yasuma K."/>
            <person name="Plichta D."/>
            <person name="Hasegawa N."/>
            <person name="Ohya T."/>
            <person name="Bhattarai S."/>
            <person name="Sasajima S."/>
            <person name="Aoto Y."/>
            <person name="Tuganbaev T."/>
            <person name="Yaginuma M."/>
            <person name="Ueda M."/>
            <person name="Okahashi N."/>
            <person name="Amafuji K."/>
            <person name="Kiridooshi Y."/>
            <person name="Sugita K."/>
            <person name="Strazar M."/>
            <person name="Skelly A."/>
            <person name="Suda W."/>
            <person name="Hattori M."/>
            <person name="Nakamoto N."/>
            <person name="Caballero S."/>
            <person name="Norman J."/>
            <person name="Olle B."/>
            <person name="Tanoue T."/>
            <person name="Arita M."/>
            <person name="Bucci V."/>
            <person name="Atarashi K."/>
            <person name="Xavier R."/>
            <person name="Honda K."/>
        </authorList>
    </citation>
    <scope>NUCLEOTIDE SEQUENCE [LARGE SCALE GENOMIC DNA]</scope>
    <source>
        <strain evidence="4">k34-0107-D12</strain>
    </source>
</reference>
<comment type="caution">
    <text evidence="3">The sequence shown here is derived from an EMBL/GenBank/DDBJ whole genome shotgun (WGS) entry which is preliminary data.</text>
</comment>
<protein>
    <recommendedName>
        <fullName evidence="2">Integrase Tn916-type N-terminal DNA binding domain-containing protein</fullName>
    </recommendedName>
</protein>
<name>A0ABQ0BW29_9FIRM</name>
<feature type="domain" description="Integrase Tn916-type N-terminal DNA binding" evidence="2">
    <location>
        <begin position="1"/>
        <end position="66"/>
    </location>
</feature>
<evidence type="ECO:0000313" key="3">
    <source>
        <dbReference type="EMBL" id="GAA6500743.1"/>
    </source>
</evidence>
<dbReference type="Proteomes" id="UP001600941">
    <property type="component" value="Unassembled WGS sequence"/>
</dbReference>
<evidence type="ECO:0000259" key="2">
    <source>
        <dbReference type="Pfam" id="PF02920"/>
    </source>
</evidence>
<evidence type="ECO:0000313" key="4">
    <source>
        <dbReference type="Proteomes" id="UP001600941"/>
    </source>
</evidence>
<sequence>MSEKRRDNRNRILREGEYQRTDGRYRFRYIDEDGKEKNVYSWRLDRNDPTPKGKKRELSLREKEKHEAI</sequence>
<dbReference type="SUPFAM" id="SSF54171">
    <property type="entry name" value="DNA-binding domain"/>
    <property type="match status" value="1"/>
</dbReference>
<feature type="region of interest" description="Disordered" evidence="1">
    <location>
        <begin position="43"/>
        <end position="69"/>
    </location>
</feature>
<dbReference type="InterPro" id="IPR016177">
    <property type="entry name" value="DNA-bd_dom_sf"/>
</dbReference>
<gene>
    <name evidence="3" type="ORF">K340107D12_35590</name>
</gene>
<dbReference type="Gene3D" id="3.30.160.60">
    <property type="entry name" value="Classic Zinc Finger"/>
    <property type="match status" value="1"/>
</dbReference>
<dbReference type="EMBL" id="BAABZQ010000001">
    <property type="protein sequence ID" value="GAA6500743.1"/>
    <property type="molecule type" value="Genomic_DNA"/>
</dbReference>
<dbReference type="InterPro" id="IPR004191">
    <property type="entry name" value="Integrase_Tn916-type_DNA-bd_N"/>
</dbReference>
<keyword evidence="4" id="KW-1185">Reference proteome</keyword>
<proteinExistence type="predicted"/>
<accession>A0ABQ0BW29</accession>
<organism evidence="3 4">
    <name type="scientific">Blautia parvula</name>
    <dbReference type="NCBI Taxonomy" id="2877527"/>
    <lineage>
        <taxon>Bacteria</taxon>
        <taxon>Bacillati</taxon>
        <taxon>Bacillota</taxon>
        <taxon>Clostridia</taxon>
        <taxon>Lachnospirales</taxon>
        <taxon>Lachnospiraceae</taxon>
        <taxon>Blautia</taxon>
    </lineage>
</organism>
<dbReference type="Pfam" id="PF02920">
    <property type="entry name" value="Integrase_DNA"/>
    <property type="match status" value="1"/>
</dbReference>
<evidence type="ECO:0000256" key="1">
    <source>
        <dbReference type="SAM" id="MobiDB-lite"/>
    </source>
</evidence>